<evidence type="ECO:0000313" key="3">
    <source>
        <dbReference type="Proteomes" id="UP001596473"/>
    </source>
</evidence>
<evidence type="ECO:0000256" key="1">
    <source>
        <dbReference type="SAM" id="SignalP"/>
    </source>
</evidence>
<accession>A0ABW2QUX6</accession>
<proteinExistence type="predicted"/>
<protein>
    <submittedName>
        <fullName evidence="2">Uncharacterized protein</fullName>
    </submittedName>
</protein>
<dbReference type="EMBL" id="JBHTBQ010000007">
    <property type="protein sequence ID" value="MFC7419211.1"/>
    <property type="molecule type" value="Genomic_DNA"/>
</dbReference>
<dbReference type="PROSITE" id="PS51257">
    <property type="entry name" value="PROKAR_LIPOPROTEIN"/>
    <property type="match status" value="1"/>
</dbReference>
<comment type="caution">
    <text evidence="2">The sequence shown here is derived from an EMBL/GenBank/DDBJ whole genome shotgun (WGS) entry which is preliminary data.</text>
</comment>
<gene>
    <name evidence="2" type="ORF">ACFQNF_04910</name>
</gene>
<dbReference type="RefSeq" id="WP_380186556.1">
    <property type="nucleotide sequence ID" value="NZ_JBHTBQ010000007.1"/>
</dbReference>
<feature type="chain" id="PRO_5047343851" evidence="1">
    <location>
        <begin position="22"/>
        <end position="166"/>
    </location>
</feature>
<keyword evidence="3" id="KW-1185">Reference proteome</keyword>
<organism evidence="2 3">
    <name type="scientific">Iodobacter arcticus</name>
    <dbReference type="NCBI Taxonomy" id="590593"/>
    <lineage>
        <taxon>Bacteria</taxon>
        <taxon>Pseudomonadati</taxon>
        <taxon>Pseudomonadota</taxon>
        <taxon>Betaproteobacteria</taxon>
        <taxon>Neisseriales</taxon>
        <taxon>Chitinibacteraceae</taxon>
        <taxon>Iodobacter</taxon>
    </lineage>
</organism>
<dbReference type="Proteomes" id="UP001596473">
    <property type="component" value="Unassembled WGS sequence"/>
</dbReference>
<sequence length="166" mass="18428">MMKYFIFVLFYFSLLIASCFANDEIMDPCLKFKSGRELAVYLLDENNQIVSGQADFGAIYDDGRAESKVINSKYKLLIGKNIKPIGTACSMDGCLFLSAKKGLCVNAKMYSVGVNHVFRPSSGAKSSVTQVGSFMEIGTIDDETGDEIPLEFKFYKKFKLTISSKN</sequence>
<feature type="signal peptide" evidence="1">
    <location>
        <begin position="1"/>
        <end position="21"/>
    </location>
</feature>
<evidence type="ECO:0000313" key="2">
    <source>
        <dbReference type="EMBL" id="MFC7419211.1"/>
    </source>
</evidence>
<name>A0ABW2QUX6_9NEIS</name>
<reference evidence="3" key="1">
    <citation type="journal article" date="2019" name="Int. J. Syst. Evol. Microbiol.">
        <title>The Global Catalogue of Microorganisms (GCM) 10K type strain sequencing project: providing services to taxonomists for standard genome sequencing and annotation.</title>
        <authorList>
            <consortium name="The Broad Institute Genomics Platform"/>
            <consortium name="The Broad Institute Genome Sequencing Center for Infectious Disease"/>
            <person name="Wu L."/>
            <person name="Ma J."/>
        </authorList>
    </citation>
    <scope>NUCLEOTIDE SEQUENCE [LARGE SCALE GENOMIC DNA]</scope>
    <source>
        <strain evidence="3">CCUG 62945</strain>
    </source>
</reference>
<keyword evidence="1" id="KW-0732">Signal</keyword>